<proteinExistence type="predicted"/>
<feature type="domain" description="LRRCT" evidence="3">
    <location>
        <begin position="125"/>
        <end position="180"/>
    </location>
</feature>
<evidence type="ECO:0000259" key="3">
    <source>
        <dbReference type="SMART" id="SM00082"/>
    </source>
</evidence>
<accession>A0A8J5UTR5</accession>
<dbReference type="InterPro" id="IPR000483">
    <property type="entry name" value="Cys-rich_flank_reg_C"/>
</dbReference>
<dbReference type="InterPro" id="IPR001611">
    <property type="entry name" value="Leu-rich_rpt"/>
</dbReference>
<dbReference type="InterPro" id="IPR003591">
    <property type="entry name" value="Leu-rich_rpt_typical-subtyp"/>
</dbReference>
<name>A0A8J5UTR5_9HYME</name>
<protein>
    <recommendedName>
        <fullName evidence="3">LRRCT domain-containing protein</fullName>
    </recommendedName>
</protein>
<dbReference type="PANTHER" id="PTHR24366">
    <property type="entry name" value="IG(IMMUNOGLOBULIN) AND LRR(LEUCINE RICH REPEAT) DOMAINS"/>
    <property type="match status" value="1"/>
</dbReference>
<comment type="caution">
    <text evidence="4">The sequence shown here is derived from an EMBL/GenBank/DDBJ whole genome shotgun (WGS) entry which is preliminary data.</text>
</comment>
<evidence type="ECO:0000256" key="1">
    <source>
        <dbReference type="ARBA" id="ARBA00022614"/>
    </source>
</evidence>
<evidence type="ECO:0000313" key="5">
    <source>
        <dbReference type="Proteomes" id="UP000729913"/>
    </source>
</evidence>
<dbReference type="SMART" id="SM00369">
    <property type="entry name" value="LRR_TYP"/>
    <property type="match status" value="4"/>
</dbReference>
<sequence>MGTKGLTQLDLSQNSLATVPSPALANLHALIILNLNRNKIHELRSKSFAGLDTLEILSLYENKINSIDPDAFKGLDEIKVLPPTIFDNLNSLQSLNLGNNKLIHIPEEITGGMIDTLVMIDITDNPLICTCDLQWFPYWLKKLKGQDDDTMSKKRTVCTMPNERREYVLQNLPLEKMGCVSKAGKISSSSNIIASNPTQILALHLAFCVTSLLH</sequence>
<evidence type="ECO:0000256" key="2">
    <source>
        <dbReference type="ARBA" id="ARBA00022737"/>
    </source>
</evidence>
<dbReference type="OrthoDB" id="8400687at2759"/>
<dbReference type="PROSITE" id="PS51450">
    <property type="entry name" value="LRR"/>
    <property type="match status" value="1"/>
</dbReference>
<reference evidence="4" key="1">
    <citation type="submission" date="2020-03" db="EMBL/GenBank/DDBJ databases">
        <authorList>
            <person name="Chebbi M.A."/>
            <person name="Drezen J.M."/>
        </authorList>
    </citation>
    <scope>NUCLEOTIDE SEQUENCE</scope>
    <source>
        <tissue evidence="4">Whole body</tissue>
    </source>
</reference>
<dbReference type="EMBL" id="JAAOIC020000049">
    <property type="protein sequence ID" value="KAG8036030.1"/>
    <property type="molecule type" value="Genomic_DNA"/>
</dbReference>
<dbReference type="Pfam" id="PF00560">
    <property type="entry name" value="LRR_1"/>
    <property type="match status" value="2"/>
</dbReference>
<reference evidence="4" key="2">
    <citation type="submission" date="2021-04" db="EMBL/GenBank/DDBJ databases">
        <title>Genome-wide patterns of bracovirus chromosomal integration into multiple host tissues during parasitism.</title>
        <authorList>
            <person name="Chebbi M.A.C."/>
        </authorList>
    </citation>
    <scope>NUCLEOTIDE SEQUENCE</scope>
    <source>
        <tissue evidence="4">Whole body</tissue>
    </source>
</reference>
<keyword evidence="2" id="KW-0677">Repeat</keyword>
<dbReference type="Pfam" id="PF13855">
    <property type="entry name" value="LRR_8"/>
    <property type="match status" value="1"/>
</dbReference>
<dbReference type="PANTHER" id="PTHR24366:SF168">
    <property type="entry name" value="GH22922P-RELATED"/>
    <property type="match status" value="1"/>
</dbReference>
<dbReference type="AlphaFoldDB" id="A0A8J5UTR5"/>
<organism evidence="4 5">
    <name type="scientific">Cotesia typhae</name>
    <dbReference type="NCBI Taxonomy" id="2053667"/>
    <lineage>
        <taxon>Eukaryota</taxon>
        <taxon>Metazoa</taxon>
        <taxon>Ecdysozoa</taxon>
        <taxon>Arthropoda</taxon>
        <taxon>Hexapoda</taxon>
        <taxon>Insecta</taxon>
        <taxon>Pterygota</taxon>
        <taxon>Neoptera</taxon>
        <taxon>Endopterygota</taxon>
        <taxon>Hymenoptera</taxon>
        <taxon>Apocrita</taxon>
        <taxon>Ichneumonoidea</taxon>
        <taxon>Braconidae</taxon>
        <taxon>Microgastrinae</taxon>
        <taxon>Cotesia</taxon>
    </lineage>
</organism>
<evidence type="ECO:0000313" key="4">
    <source>
        <dbReference type="EMBL" id="KAG8036030.1"/>
    </source>
</evidence>
<dbReference type="SMART" id="SM00082">
    <property type="entry name" value="LRRCT"/>
    <property type="match status" value="1"/>
</dbReference>
<dbReference type="GO" id="GO:0071944">
    <property type="term" value="C:cell periphery"/>
    <property type="evidence" value="ECO:0007669"/>
    <property type="project" value="UniProtKB-ARBA"/>
</dbReference>
<gene>
    <name evidence="4" type="ORF">G9C98_004609</name>
</gene>
<keyword evidence="5" id="KW-1185">Reference proteome</keyword>
<keyword evidence="1" id="KW-0433">Leucine-rich repeat</keyword>
<dbReference type="Proteomes" id="UP000729913">
    <property type="component" value="Unassembled WGS sequence"/>
</dbReference>